<dbReference type="InterPro" id="IPR009061">
    <property type="entry name" value="DNA-bd_dom_put_sf"/>
</dbReference>
<reference evidence="4 5" key="1">
    <citation type="submission" date="2016-06" db="EMBL/GenBank/DDBJ databases">
        <title>Gene turnover analysis identifies the evolutionary adaptation of the extremophile Acidithiobacillus caldus.</title>
        <authorList>
            <person name="Zhang X."/>
        </authorList>
    </citation>
    <scope>NUCLEOTIDE SEQUENCE [LARGE SCALE GENOMIC DNA]</scope>
    <source>
        <strain evidence="2 4">DX</strain>
        <strain evidence="3 5">S1</strain>
    </source>
</reference>
<sequence length="71" mass="8076">MSEHMGWPIFMRTKTAAQFLGVSQATIYRWIREGKLCEPKQVSAGIKGWHQQDLVDFANKMLGKTTHNVNG</sequence>
<evidence type="ECO:0000313" key="3">
    <source>
        <dbReference type="EMBL" id="OFC44573.1"/>
    </source>
</evidence>
<dbReference type="Proteomes" id="UP000175707">
    <property type="component" value="Unassembled WGS sequence"/>
</dbReference>
<organism evidence="2 4">
    <name type="scientific">Acidithiobacillus caldus</name>
    <dbReference type="NCBI Taxonomy" id="33059"/>
    <lineage>
        <taxon>Bacteria</taxon>
        <taxon>Pseudomonadati</taxon>
        <taxon>Pseudomonadota</taxon>
        <taxon>Acidithiobacillia</taxon>
        <taxon>Acidithiobacillales</taxon>
        <taxon>Acidithiobacillaceae</taxon>
        <taxon>Acidithiobacillus</taxon>
    </lineage>
</organism>
<evidence type="ECO:0000259" key="1">
    <source>
        <dbReference type="Pfam" id="PF12728"/>
    </source>
</evidence>
<dbReference type="SUPFAM" id="SSF46955">
    <property type="entry name" value="Putative DNA-binding domain"/>
    <property type="match status" value="1"/>
</dbReference>
<dbReference type="InterPro" id="IPR010093">
    <property type="entry name" value="SinI_DNA-bd"/>
</dbReference>
<comment type="caution">
    <text evidence="2">The sequence shown here is derived from an EMBL/GenBank/DDBJ whole genome shotgun (WGS) entry which is preliminary data.</text>
</comment>
<dbReference type="NCBIfam" id="TIGR01764">
    <property type="entry name" value="excise"/>
    <property type="match status" value="1"/>
</dbReference>
<accession>A0A1E7YPT1</accession>
<dbReference type="EMBL" id="LZYH01000946">
    <property type="protein sequence ID" value="OFC44573.1"/>
    <property type="molecule type" value="Genomic_DNA"/>
</dbReference>
<protein>
    <recommendedName>
        <fullName evidence="1">Helix-turn-helix domain-containing protein</fullName>
    </recommendedName>
</protein>
<dbReference type="GO" id="GO:0003677">
    <property type="term" value="F:DNA binding"/>
    <property type="evidence" value="ECO:0007669"/>
    <property type="project" value="InterPro"/>
</dbReference>
<proteinExistence type="predicted"/>
<dbReference type="Gene3D" id="1.10.1660.10">
    <property type="match status" value="1"/>
</dbReference>
<dbReference type="AlphaFoldDB" id="A0A1E7YPT1"/>
<evidence type="ECO:0000313" key="2">
    <source>
        <dbReference type="EMBL" id="OFC37947.1"/>
    </source>
</evidence>
<dbReference type="Proteomes" id="UP000175616">
    <property type="component" value="Unassembled WGS sequence"/>
</dbReference>
<dbReference type="EMBL" id="LZYE01000061">
    <property type="protein sequence ID" value="OFC37947.1"/>
    <property type="molecule type" value="Genomic_DNA"/>
</dbReference>
<name>A0A1E7YPT1_9PROT</name>
<gene>
    <name evidence="2" type="ORF">BAE27_03110</name>
    <name evidence="3" type="ORF">BAE30_14065</name>
</gene>
<dbReference type="Pfam" id="PF12728">
    <property type="entry name" value="HTH_17"/>
    <property type="match status" value="1"/>
</dbReference>
<evidence type="ECO:0000313" key="4">
    <source>
        <dbReference type="Proteomes" id="UP000175616"/>
    </source>
</evidence>
<feature type="domain" description="Helix-turn-helix" evidence="1">
    <location>
        <begin position="11"/>
        <end position="36"/>
    </location>
</feature>
<evidence type="ECO:0000313" key="5">
    <source>
        <dbReference type="Proteomes" id="UP000175707"/>
    </source>
</evidence>
<dbReference type="InterPro" id="IPR041657">
    <property type="entry name" value="HTH_17"/>
</dbReference>